<accession>A0ABP5KDG8</accession>
<sequence>MGDLDPVTEILIRSSRATDRRYERDAPGDMIHINVKKLGRIPGGPEARFRLRPRAAIDDHTGLAYAEVFPDEKGTACAGFLTRAAAAMAARVAPV</sequence>
<evidence type="ECO:0000313" key="2">
    <source>
        <dbReference type="Proteomes" id="UP001500102"/>
    </source>
</evidence>
<dbReference type="Proteomes" id="UP001500102">
    <property type="component" value="Unassembled WGS sequence"/>
</dbReference>
<organism evidence="1 2">
    <name type="scientific">Arthrobacter humicola</name>
    <dbReference type="NCBI Taxonomy" id="409291"/>
    <lineage>
        <taxon>Bacteria</taxon>
        <taxon>Bacillati</taxon>
        <taxon>Actinomycetota</taxon>
        <taxon>Actinomycetes</taxon>
        <taxon>Micrococcales</taxon>
        <taxon>Micrococcaceae</taxon>
        <taxon>Arthrobacter</taxon>
    </lineage>
</organism>
<keyword evidence="2" id="KW-1185">Reference proteome</keyword>
<reference evidence="2" key="1">
    <citation type="journal article" date="2019" name="Int. J. Syst. Evol. Microbiol.">
        <title>The Global Catalogue of Microorganisms (GCM) 10K type strain sequencing project: providing services to taxonomists for standard genome sequencing and annotation.</title>
        <authorList>
            <consortium name="The Broad Institute Genomics Platform"/>
            <consortium name="The Broad Institute Genome Sequencing Center for Infectious Disease"/>
            <person name="Wu L."/>
            <person name="Ma J."/>
        </authorList>
    </citation>
    <scope>NUCLEOTIDE SEQUENCE [LARGE SCALE GENOMIC DNA]</scope>
    <source>
        <strain evidence="2">JCM 15921</strain>
    </source>
</reference>
<name>A0ABP5KDG8_9MICC</name>
<gene>
    <name evidence="1" type="ORF">GCM10009825_12260</name>
</gene>
<evidence type="ECO:0000313" key="1">
    <source>
        <dbReference type="EMBL" id="GAA2130942.1"/>
    </source>
</evidence>
<proteinExistence type="predicted"/>
<protein>
    <submittedName>
        <fullName evidence="1">Uncharacterized protein</fullName>
    </submittedName>
</protein>
<dbReference type="EMBL" id="BAAAQB010000014">
    <property type="protein sequence ID" value="GAA2130942.1"/>
    <property type="molecule type" value="Genomic_DNA"/>
</dbReference>
<comment type="caution">
    <text evidence="1">The sequence shown here is derived from an EMBL/GenBank/DDBJ whole genome shotgun (WGS) entry which is preliminary data.</text>
</comment>